<evidence type="ECO:0000313" key="2">
    <source>
        <dbReference type="Proteomes" id="UP000315295"/>
    </source>
</evidence>
<keyword evidence="2" id="KW-1185">Reference proteome</keyword>
<sequence>MGTNGTRDGNAQPSDFSSVAMISDGAPIHTPMHVNSPMQSALVNSPVNADAVGNTSNATSSGLNEQAAQFAQAIIDSVVTVEFDGLAQCVLNEPLLLESCHVTNDDCIKSPNKDEILDENIVQVLTNWHDMIENEHRRNALISESRWQLEIKTINFWTKNGGGDVNGNSMTHFLSKSPKKRLKKK</sequence>
<protein>
    <submittedName>
        <fullName evidence="1">Uncharacterized protein</fullName>
    </submittedName>
</protein>
<evidence type="ECO:0000313" key="1">
    <source>
        <dbReference type="EMBL" id="TQE09597.1"/>
    </source>
</evidence>
<proteinExistence type="predicted"/>
<name>A0A540NEX3_MALBA</name>
<organism evidence="1 2">
    <name type="scientific">Malus baccata</name>
    <name type="common">Siberian crab apple</name>
    <name type="synonym">Pyrus baccata</name>
    <dbReference type="NCBI Taxonomy" id="106549"/>
    <lineage>
        <taxon>Eukaryota</taxon>
        <taxon>Viridiplantae</taxon>
        <taxon>Streptophyta</taxon>
        <taxon>Embryophyta</taxon>
        <taxon>Tracheophyta</taxon>
        <taxon>Spermatophyta</taxon>
        <taxon>Magnoliopsida</taxon>
        <taxon>eudicotyledons</taxon>
        <taxon>Gunneridae</taxon>
        <taxon>Pentapetalae</taxon>
        <taxon>rosids</taxon>
        <taxon>fabids</taxon>
        <taxon>Rosales</taxon>
        <taxon>Rosaceae</taxon>
        <taxon>Amygdaloideae</taxon>
        <taxon>Maleae</taxon>
        <taxon>Malus</taxon>
    </lineage>
</organism>
<reference evidence="1 2" key="1">
    <citation type="journal article" date="2019" name="G3 (Bethesda)">
        <title>Sequencing of a Wild Apple (Malus baccata) Genome Unravels the Differences Between Cultivated and Wild Apple Species Regarding Disease Resistance and Cold Tolerance.</title>
        <authorList>
            <person name="Chen X."/>
        </authorList>
    </citation>
    <scope>NUCLEOTIDE SEQUENCE [LARGE SCALE GENOMIC DNA]</scope>
    <source>
        <strain evidence="2">cv. Shandingzi</strain>
        <tissue evidence="1">Leaves</tissue>
    </source>
</reference>
<comment type="caution">
    <text evidence="1">The sequence shown here is derived from an EMBL/GenBank/DDBJ whole genome shotgun (WGS) entry which is preliminary data.</text>
</comment>
<dbReference type="Proteomes" id="UP000315295">
    <property type="component" value="Unassembled WGS sequence"/>
</dbReference>
<gene>
    <name evidence="1" type="ORF">C1H46_004816</name>
</gene>
<dbReference type="EMBL" id="VIEB01000055">
    <property type="protein sequence ID" value="TQE09597.1"/>
    <property type="molecule type" value="Genomic_DNA"/>
</dbReference>
<accession>A0A540NEX3</accession>
<dbReference type="AlphaFoldDB" id="A0A540NEX3"/>